<reference evidence="2" key="1">
    <citation type="submission" date="2020-06" db="EMBL/GenBank/DDBJ databases">
        <authorList>
            <consortium name="Plant Systems Biology data submission"/>
        </authorList>
    </citation>
    <scope>NUCLEOTIDE SEQUENCE</scope>
    <source>
        <strain evidence="2">D6</strain>
    </source>
</reference>
<dbReference type="Proteomes" id="UP001153069">
    <property type="component" value="Unassembled WGS sequence"/>
</dbReference>
<comment type="caution">
    <text evidence="2">The sequence shown here is derived from an EMBL/GenBank/DDBJ whole genome shotgun (WGS) entry which is preliminary data.</text>
</comment>
<evidence type="ECO:0000256" key="1">
    <source>
        <dbReference type="SAM" id="SignalP"/>
    </source>
</evidence>
<dbReference type="AlphaFoldDB" id="A0A9N8DZD5"/>
<keyword evidence="3" id="KW-1185">Reference proteome</keyword>
<evidence type="ECO:0000313" key="2">
    <source>
        <dbReference type="EMBL" id="CAB9511612.1"/>
    </source>
</evidence>
<dbReference type="InterPro" id="IPR021375">
    <property type="entry name" value="DUF2997"/>
</dbReference>
<evidence type="ECO:0000313" key="3">
    <source>
        <dbReference type="Proteomes" id="UP001153069"/>
    </source>
</evidence>
<dbReference type="OrthoDB" id="41685at2759"/>
<gene>
    <name evidence="2" type="ORF">SEMRO_493_G154080.1</name>
</gene>
<keyword evidence="1" id="KW-0732">Signal</keyword>
<feature type="chain" id="PRO_5040215557" evidence="1">
    <location>
        <begin position="21"/>
        <end position="130"/>
    </location>
</feature>
<feature type="signal peptide" evidence="1">
    <location>
        <begin position="1"/>
        <end position="20"/>
    </location>
</feature>
<organism evidence="2 3">
    <name type="scientific">Seminavis robusta</name>
    <dbReference type="NCBI Taxonomy" id="568900"/>
    <lineage>
        <taxon>Eukaryota</taxon>
        <taxon>Sar</taxon>
        <taxon>Stramenopiles</taxon>
        <taxon>Ochrophyta</taxon>
        <taxon>Bacillariophyta</taxon>
        <taxon>Bacillariophyceae</taxon>
        <taxon>Bacillariophycidae</taxon>
        <taxon>Naviculales</taxon>
        <taxon>Naviculaceae</taxon>
        <taxon>Seminavis</taxon>
    </lineage>
</organism>
<dbReference type="Pfam" id="PF11211">
    <property type="entry name" value="DUF2997"/>
    <property type="match status" value="1"/>
</dbReference>
<accession>A0A9N8DZD5</accession>
<sequence>MSTQQPLLLILALVIATTMAFLPTTPLYHHARVSALQESWDGNNNNSNKNGVGAIEQIQFKIYPDGRVEETVRGVKGGNCQKVTEKINEQLGKVVDSAPTEEMFEQEVEIDQTLTNTDGGSGSWEGSSSW</sequence>
<protein>
    <submittedName>
        <fullName evidence="2">Uncharacterized protein</fullName>
    </submittedName>
</protein>
<proteinExistence type="predicted"/>
<name>A0A9N8DZD5_9STRA</name>
<dbReference type="EMBL" id="CAICTM010000492">
    <property type="protein sequence ID" value="CAB9511612.1"/>
    <property type="molecule type" value="Genomic_DNA"/>
</dbReference>